<evidence type="ECO:0000256" key="1">
    <source>
        <dbReference type="SAM" id="MobiDB-lite"/>
    </source>
</evidence>
<dbReference type="EMBL" id="BTFW01000001">
    <property type="protein sequence ID" value="GMM60515.1"/>
    <property type="molecule type" value="Genomic_DNA"/>
</dbReference>
<name>A0ABQ6P6K8_9SPHN</name>
<protein>
    <recommendedName>
        <fullName evidence="4">Lipoprotein</fullName>
    </recommendedName>
</protein>
<keyword evidence="3" id="KW-1185">Reference proteome</keyword>
<feature type="region of interest" description="Disordered" evidence="1">
    <location>
        <begin position="72"/>
        <end position="161"/>
    </location>
</feature>
<dbReference type="Proteomes" id="UP001187221">
    <property type="component" value="Unassembled WGS sequence"/>
</dbReference>
<reference evidence="2 3" key="1">
    <citation type="submission" date="2023-06" db="EMBL/GenBank/DDBJ databases">
        <title>Draft genome sequence of Novosphingobium sp. strain IK01.</title>
        <authorList>
            <person name="Hatamoto M."/>
            <person name="Ikarashi T."/>
            <person name="Yamaguchi T."/>
        </authorList>
    </citation>
    <scope>NUCLEOTIDE SEQUENCE [LARGE SCALE GENOMIC DNA]</scope>
    <source>
        <strain evidence="2 3">IK01</strain>
    </source>
</reference>
<gene>
    <name evidence="2" type="ORF">NUTIK01_12920</name>
</gene>
<proteinExistence type="predicted"/>
<accession>A0ABQ6P6K8</accession>
<evidence type="ECO:0000313" key="3">
    <source>
        <dbReference type="Proteomes" id="UP001187221"/>
    </source>
</evidence>
<evidence type="ECO:0000313" key="2">
    <source>
        <dbReference type="EMBL" id="GMM60515.1"/>
    </source>
</evidence>
<comment type="caution">
    <text evidence="2">The sequence shown here is derived from an EMBL/GenBank/DDBJ whole genome shotgun (WGS) entry which is preliminary data.</text>
</comment>
<organism evidence="2 3">
    <name type="scientific">Novosphingobium pituita</name>
    <dbReference type="NCBI Taxonomy" id="3056842"/>
    <lineage>
        <taxon>Bacteria</taxon>
        <taxon>Pseudomonadati</taxon>
        <taxon>Pseudomonadota</taxon>
        <taxon>Alphaproteobacteria</taxon>
        <taxon>Sphingomonadales</taxon>
        <taxon>Sphingomonadaceae</taxon>
        <taxon>Novosphingobium</taxon>
    </lineage>
</organism>
<feature type="compositionally biased region" description="Low complexity" evidence="1">
    <location>
        <begin position="134"/>
        <end position="144"/>
    </location>
</feature>
<sequence>MPPALVSFALTFDRYPAAIMPALPPILRRRPAITLLLATSLLALGGCDSQSDRDAKLEARIAAAEAKAAAAEKRANAAEAAAAHSSPVTVDPGPDDPDAGQNDNPDAQPPLEGDFSQQDNGDQPAPDLQPDSPPRQQAMAQQPPSTTMIGPLPVGHLPPVS</sequence>
<evidence type="ECO:0008006" key="4">
    <source>
        <dbReference type="Google" id="ProtNLM"/>
    </source>
</evidence>